<comment type="catalytic activity">
    <reaction evidence="14 15">
        <text>a ubiquinone + NADH + 5 H(+)(in) = a ubiquinol + NAD(+) + 4 H(+)(out)</text>
        <dbReference type="Rhea" id="RHEA:29091"/>
        <dbReference type="Rhea" id="RHEA-COMP:9565"/>
        <dbReference type="Rhea" id="RHEA-COMP:9566"/>
        <dbReference type="ChEBI" id="CHEBI:15378"/>
        <dbReference type="ChEBI" id="CHEBI:16389"/>
        <dbReference type="ChEBI" id="CHEBI:17976"/>
        <dbReference type="ChEBI" id="CHEBI:57540"/>
        <dbReference type="ChEBI" id="CHEBI:57945"/>
        <dbReference type="EC" id="7.1.1.2"/>
    </reaction>
</comment>
<dbReference type="EC" id="7.1.1.2" evidence="3 15"/>
<reference evidence="16" key="1">
    <citation type="journal article" date="2013" name="Mol. Phylogenet. Evol.">
        <title>Mitogenomic analysis of decapod crustacean phylogeny corroborates traditional views on their relationships.</title>
        <authorList>
            <person name="Shen H."/>
            <person name="Braband A."/>
            <person name="Scholtz G."/>
        </authorList>
    </citation>
    <scope>NUCLEOTIDE SEQUENCE</scope>
</reference>
<dbReference type="GO" id="GO:0008137">
    <property type="term" value="F:NADH dehydrogenase (ubiquinone) activity"/>
    <property type="evidence" value="ECO:0007669"/>
    <property type="project" value="UniProtKB-UniRule"/>
</dbReference>
<keyword evidence="7 15" id="KW-0812">Transmembrane</keyword>
<dbReference type="CTD" id="4541"/>
<keyword evidence="12 15" id="KW-0496">Mitochondrion</keyword>
<evidence type="ECO:0000256" key="10">
    <source>
        <dbReference type="ARBA" id="ARBA00022989"/>
    </source>
</evidence>
<proteinExistence type="inferred from homology"/>
<dbReference type="RefSeq" id="YP_007317413.1">
    <property type="nucleotide sequence ID" value="NC_020027.1"/>
</dbReference>
<feature type="transmembrane region" description="Helical" evidence="15">
    <location>
        <begin position="55"/>
        <end position="75"/>
    </location>
</feature>
<comment type="function">
    <text evidence="15">Core subunit of the mitochondrial membrane respiratory chain NADH dehydrogenase (Complex I) which catalyzes electron transfer from NADH through the respiratory chain, using ubiquinone as an electron acceptor. Essential for the catalytic activity and assembly of complex I.</text>
</comment>
<evidence type="ECO:0000256" key="8">
    <source>
        <dbReference type="ARBA" id="ARBA00022967"/>
    </source>
</evidence>
<evidence type="ECO:0000256" key="3">
    <source>
        <dbReference type="ARBA" id="ARBA00012944"/>
    </source>
</evidence>
<evidence type="ECO:0000256" key="6">
    <source>
        <dbReference type="ARBA" id="ARBA00022660"/>
    </source>
</evidence>
<evidence type="ECO:0000256" key="4">
    <source>
        <dbReference type="ARBA" id="ARBA00021095"/>
    </source>
</evidence>
<comment type="similarity">
    <text evidence="2 15">Belongs to the complex I subunit 6 family.</text>
</comment>
<keyword evidence="11 15" id="KW-0520">NAD</keyword>
<evidence type="ECO:0000256" key="2">
    <source>
        <dbReference type="ARBA" id="ARBA00005698"/>
    </source>
</evidence>
<keyword evidence="5 15" id="KW-0813">Transport</keyword>
<dbReference type="PANTHER" id="PTHR11435:SF1">
    <property type="entry name" value="NADH-UBIQUINONE OXIDOREDUCTASE CHAIN 6"/>
    <property type="match status" value="1"/>
</dbReference>
<dbReference type="PANTHER" id="PTHR11435">
    <property type="entry name" value="NADH UBIQUINONE OXIDOREDUCTASE SUBUNIT ND6"/>
    <property type="match status" value="1"/>
</dbReference>
<feature type="transmembrane region" description="Helical" evidence="15">
    <location>
        <begin position="87"/>
        <end position="106"/>
    </location>
</feature>
<feature type="transmembrane region" description="Helical" evidence="15">
    <location>
        <begin position="30"/>
        <end position="48"/>
    </location>
</feature>
<evidence type="ECO:0000256" key="11">
    <source>
        <dbReference type="ARBA" id="ARBA00023027"/>
    </source>
</evidence>
<dbReference type="GeneID" id="14412046"/>
<evidence type="ECO:0000256" key="12">
    <source>
        <dbReference type="ARBA" id="ARBA00023128"/>
    </source>
</evidence>
<evidence type="ECO:0000256" key="13">
    <source>
        <dbReference type="ARBA" id="ARBA00023136"/>
    </source>
</evidence>
<keyword evidence="10 15" id="KW-1133">Transmembrane helix</keyword>
<keyword evidence="8 15" id="KW-1278">Translocase</keyword>
<protein>
    <recommendedName>
        <fullName evidence="4 15">NADH-ubiquinone oxidoreductase chain 6</fullName>
        <ecNumber evidence="3 15">7.1.1.2</ecNumber>
    </recommendedName>
</protein>
<evidence type="ECO:0000256" key="15">
    <source>
        <dbReference type="RuleBase" id="RU004430"/>
    </source>
</evidence>
<feature type="transmembrane region" description="Helical" evidence="15">
    <location>
        <begin position="148"/>
        <end position="170"/>
    </location>
</feature>
<gene>
    <name evidence="16" type="primary">ND6</name>
</gene>
<accession>L0E924</accession>
<dbReference type="InterPro" id="IPR001457">
    <property type="entry name" value="NADH_UbQ/plastoQ_OxRdtase_su6"/>
</dbReference>
<keyword evidence="13 15" id="KW-0472">Membrane</keyword>
<keyword evidence="9 15" id="KW-0249">Electron transport</keyword>
<dbReference type="InterPro" id="IPR050269">
    <property type="entry name" value="ComplexI_Subunit6"/>
</dbReference>
<evidence type="ECO:0000256" key="5">
    <source>
        <dbReference type="ARBA" id="ARBA00022448"/>
    </source>
</evidence>
<dbReference type="AlphaFoldDB" id="L0E924"/>
<evidence type="ECO:0000256" key="7">
    <source>
        <dbReference type="ARBA" id="ARBA00022692"/>
    </source>
</evidence>
<keyword evidence="6 15" id="KW-0679">Respiratory chain</keyword>
<geneLocation type="mitochondrion" evidence="16"/>
<evidence type="ECO:0000256" key="9">
    <source>
        <dbReference type="ARBA" id="ARBA00022982"/>
    </source>
</evidence>
<keyword evidence="15" id="KW-0830">Ubiquinone</keyword>
<name>L0E924_9EUCA</name>
<comment type="subcellular location">
    <subcellularLocation>
        <location evidence="1 15">Mitochondrion membrane</location>
        <topology evidence="1 15">Multi-pass membrane protein</topology>
    </subcellularLocation>
</comment>
<dbReference type="Pfam" id="PF00499">
    <property type="entry name" value="Oxidored_q3"/>
    <property type="match status" value="1"/>
</dbReference>
<evidence type="ECO:0000313" key="16">
    <source>
        <dbReference type="EMBL" id="AGA56190.1"/>
    </source>
</evidence>
<evidence type="ECO:0000256" key="1">
    <source>
        <dbReference type="ARBA" id="ARBA00004225"/>
    </source>
</evidence>
<dbReference type="EMBL" id="KC107819">
    <property type="protein sequence ID" value="AGA56190.1"/>
    <property type="molecule type" value="Genomic_DNA"/>
</dbReference>
<organism evidence="16">
    <name type="scientific">Enoplometopus occidentalis</name>
    <name type="common">Hawaiian reef lobster</name>
    <dbReference type="NCBI Taxonomy" id="288646"/>
    <lineage>
        <taxon>Eukaryota</taxon>
        <taxon>Metazoa</taxon>
        <taxon>Ecdysozoa</taxon>
        <taxon>Arthropoda</taxon>
        <taxon>Crustacea</taxon>
        <taxon>Multicrustacea</taxon>
        <taxon>Malacostraca</taxon>
        <taxon>Eumalacostraca</taxon>
        <taxon>Eucarida</taxon>
        <taxon>Decapoda</taxon>
        <taxon>Pleocyemata</taxon>
        <taxon>Astacidea</taxon>
        <taxon>Enoplometopoidea</taxon>
        <taxon>Enoplometopidae</taxon>
        <taxon>Enoplometopus</taxon>
    </lineage>
</organism>
<feature type="transmembrane region" description="Helical" evidence="15">
    <location>
        <begin position="7"/>
        <end position="24"/>
    </location>
</feature>
<sequence length="178" mass="20452">MKLFSDILFFILPSIFTLSLIFTWLSHPLSMGLCLLTQTILICLAAGLMNSSFWFSYILFLIFLGGMLVLFIYVASLASNEPFKFSMMLFIFSLIFSSIMTLLFLFKDPLHITSSINIISSSIPQSMQDENFSQNLISMIYNPSTMFFTMYMILYLLLTLIVIVKIINLYSSPLRLFN</sequence>
<evidence type="ECO:0000256" key="14">
    <source>
        <dbReference type="ARBA" id="ARBA00049551"/>
    </source>
</evidence>
<dbReference type="GO" id="GO:0031966">
    <property type="term" value="C:mitochondrial membrane"/>
    <property type="evidence" value="ECO:0007669"/>
    <property type="project" value="UniProtKB-SubCell"/>
</dbReference>